<evidence type="ECO:0000313" key="2">
    <source>
        <dbReference type="Proteomes" id="UP000015106"/>
    </source>
</evidence>
<dbReference type="EnsemblPlants" id="TuG1812G0700003048.01.T01">
    <property type="protein sequence ID" value="TuG1812G0700003048.01.T01"/>
    <property type="gene ID" value="TuG1812G0700003048.01"/>
</dbReference>
<name>A0A8R7R2R5_TRIUA</name>
<evidence type="ECO:0000313" key="1">
    <source>
        <dbReference type="EnsemblPlants" id="TuG1812G0700003048.01.T01"/>
    </source>
</evidence>
<protein>
    <submittedName>
        <fullName evidence="1">Uncharacterized protein</fullName>
    </submittedName>
</protein>
<reference evidence="1" key="3">
    <citation type="submission" date="2022-06" db="UniProtKB">
        <authorList>
            <consortium name="EnsemblPlants"/>
        </authorList>
    </citation>
    <scope>IDENTIFICATION</scope>
</reference>
<proteinExistence type="predicted"/>
<organism evidence="1 2">
    <name type="scientific">Triticum urartu</name>
    <name type="common">Red wild einkorn</name>
    <name type="synonym">Crithodium urartu</name>
    <dbReference type="NCBI Taxonomy" id="4572"/>
    <lineage>
        <taxon>Eukaryota</taxon>
        <taxon>Viridiplantae</taxon>
        <taxon>Streptophyta</taxon>
        <taxon>Embryophyta</taxon>
        <taxon>Tracheophyta</taxon>
        <taxon>Spermatophyta</taxon>
        <taxon>Magnoliopsida</taxon>
        <taxon>Liliopsida</taxon>
        <taxon>Poales</taxon>
        <taxon>Poaceae</taxon>
        <taxon>BOP clade</taxon>
        <taxon>Pooideae</taxon>
        <taxon>Triticodae</taxon>
        <taxon>Triticeae</taxon>
        <taxon>Triticinae</taxon>
        <taxon>Triticum</taxon>
    </lineage>
</organism>
<keyword evidence="2" id="KW-1185">Reference proteome</keyword>
<dbReference type="Gramene" id="TuG1812G0700003048.01.T01">
    <property type="protein sequence ID" value="TuG1812G0700003048.01.T01"/>
    <property type="gene ID" value="TuG1812G0700003048.01"/>
</dbReference>
<accession>A0A8R7R2R5</accession>
<dbReference type="AlphaFoldDB" id="A0A8R7R2R5"/>
<sequence>MASVPLSPDLASLPSVFSFGKICCTWPPSLVPHPYLRIGFQARRRLRCQRSTGVQLLRQCPVIPFSTAVVHGIPMIFCNEPFFYGHENHH</sequence>
<reference evidence="2" key="1">
    <citation type="journal article" date="2013" name="Nature">
        <title>Draft genome of the wheat A-genome progenitor Triticum urartu.</title>
        <authorList>
            <person name="Ling H.Q."/>
            <person name="Zhao S."/>
            <person name="Liu D."/>
            <person name="Wang J."/>
            <person name="Sun H."/>
            <person name="Zhang C."/>
            <person name="Fan H."/>
            <person name="Li D."/>
            <person name="Dong L."/>
            <person name="Tao Y."/>
            <person name="Gao C."/>
            <person name="Wu H."/>
            <person name="Li Y."/>
            <person name="Cui Y."/>
            <person name="Guo X."/>
            <person name="Zheng S."/>
            <person name="Wang B."/>
            <person name="Yu K."/>
            <person name="Liang Q."/>
            <person name="Yang W."/>
            <person name="Lou X."/>
            <person name="Chen J."/>
            <person name="Feng M."/>
            <person name="Jian J."/>
            <person name="Zhang X."/>
            <person name="Luo G."/>
            <person name="Jiang Y."/>
            <person name="Liu J."/>
            <person name="Wang Z."/>
            <person name="Sha Y."/>
            <person name="Zhang B."/>
            <person name="Wu H."/>
            <person name="Tang D."/>
            <person name="Shen Q."/>
            <person name="Xue P."/>
            <person name="Zou S."/>
            <person name="Wang X."/>
            <person name="Liu X."/>
            <person name="Wang F."/>
            <person name="Yang Y."/>
            <person name="An X."/>
            <person name="Dong Z."/>
            <person name="Zhang K."/>
            <person name="Zhang X."/>
            <person name="Luo M.C."/>
            <person name="Dvorak J."/>
            <person name="Tong Y."/>
            <person name="Wang J."/>
            <person name="Yang H."/>
            <person name="Li Z."/>
            <person name="Wang D."/>
            <person name="Zhang A."/>
            <person name="Wang J."/>
        </authorList>
    </citation>
    <scope>NUCLEOTIDE SEQUENCE</scope>
    <source>
        <strain evidence="2">cv. G1812</strain>
    </source>
</reference>
<reference evidence="1" key="2">
    <citation type="submission" date="2018-03" db="EMBL/GenBank/DDBJ databases">
        <title>The Triticum urartu genome reveals the dynamic nature of wheat genome evolution.</title>
        <authorList>
            <person name="Ling H."/>
            <person name="Ma B."/>
            <person name="Shi X."/>
            <person name="Liu H."/>
            <person name="Dong L."/>
            <person name="Sun H."/>
            <person name="Cao Y."/>
            <person name="Gao Q."/>
            <person name="Zheng S."/>
            <person name="Li Y."/>
            <person name="Yu Y."/>
            <person name="Du H."/>
            <person name="Qi M."/>
            <person name="Li Y."/>
            <person name="Yu H."/>
            <person name="Cui Y."/>
            <person name="Wang N."/>
            <person name="Chen C."/>
            <person name="Wu H."/>
            <person name="Zhao Y."/>
            <person name="Zhang J."/>
            <person name="Li Y."/>
            <person name="Zhou W."/>
            <person name="Zhang B."/>
            <person name="Hu W."/>
            <person name="Eijk M."/>
            <person name="Tang J."/>
            <person name="Witsenboer H."/>
            <person name="Zhao S."/>
            <person name="Li Z."/>
            <person name="Zhang A."/>
            <person name="Wang D."/>
            <person name="Liang C."/>
        </authorList>
    </citation>
    <scope>NUCLEOTIDE SEQUENCE [LARGE SCALE GENOMIC DNA]</scope>
    <source>
        <strain evidence="1">cv. G1812</strain>
    </source>
</reference>
<dbReference type="Proteomes" id="UP000015106">
    <property type="component" value="Chromosome 7"/>
</dbReference>